<dbReference type="AlphaFoldDB" id="A0A821MIB8"/>
<comment type="similarity">
    <text evidence="1 4">Belongs to the UDP-glycosyltransferase family.</text>
</comment>
<dbReference type="EC" id="2.4.1.17" evidence="5"/>
<evidence type="ECO:0000256" key="2">
    <source>
        <dbReference type="ARBA" id="ARBA00022676"/>
    </source>
</evidence>
<dbReference type="PANTHER" id="PTHR48043:SF159">
    <property type="entry name" value="EG:EG0003.4 PROTEIN-RELATED"/>
    <property type="match status" value="1"/>
</dbReference>
<evidence type="ECO:0000256" key="3">
    <source>
        <dbReference type="ARBA" id="ARBA00022679"/>
    </source>
</evidence>
<keyword evidence="7" id="KW-1185">Reference proteome</keyword>
<keyword evidence="5" id="KW-0732">Signal</keyword>
<evidence type="ECO:0000313" key="6">
    <source>
        <dbReference type="EMBL" id="CAF4768342.1"/>
    </source>
</evidence>
<dbReference type="OrthoDB" id="5835829at2759"/>
<feature type="signal peptide" evidence="5">
    <location>
        <begin position="1"/>
        <end position="20"/>
    </location>
</feature>
<dbReference type="Gene3D" id="3.40.50.2000">
    <property type="entry name" value="Glycogen Phosphorylase B"/>
    <property type="match status" value="2"/>
</dbReference>
<dbReference type="EMBL" id="CAJOBZ010000003">
    <property type="protein sequence ID" value="CAF4768342.1"/>
    <property type="molecule type" value="Genomic_DNA"/>
</dbReference>
<dbReference type="GO" id="GO:0016020">
    <property type="term" value="C:membrane"/>
    <property type="evidence" value="ECO:0007669"/>
    <property type="project" value="UniProtKB-SubCell"/>
</dbReference>
<reference evidence="6" key="1">
    <citation type="submission" date="2021-02" db="EMBL/GenBank/DDBJ databases">
        <authorList>
            <person name="Steward A R."/>
        </authorList>
    </citation>
    <scope>NUCLEOTIDE SEQUENCE</scope>
</reference>
<keyword evidence="5" id="KW-0472">Membrane</keyword>
<comment type="subcellular location">
    <subcellularLocation>
        <location evidence="5">Membrane</location>
        <topology evidence="5">Single-pass membrane protein</topology>
    </subcellularLocation>
</comment>
<keyword evidence="3 4" id="KW-0808">Transferase</keyword>
<dbReference type="FunFam" id="3.40.50.2000:FF:000050">
    <property type="entry name" value="UDP-glucuronosyltransferase"/>
    <property type="match status" value="1"/>
</dbReference>
<comment type="catalytic activity">
    <reaction evidence="5">
        <text>glucuronate acceptor + UDP-alpha-D-glucuronate = acceptor beta-D-glucuronoside + UDP + H(+)</text>
        <dbReference type="Rhea" id="RHEA:21032"/>
        <dbReference type="ChEBI" id="CHEBI:15378"/>
        <dbReference type="ChEBI" id="CHEBI:58052"/>
        <dbReference type="ChEBI" id="CHEBI:58223"/>
        <dbReference type="ChEBI" id="CHEBI:132367"/>
        <dbReference type="ChEBI" id="CHEBI:132368"/>
        <dbReference type="EC" id="2.4.1.17"/>
    </reaction>
</comment>
<dbReference type="PANTHER" id="PTHR48043">
    <property type="entry name" value="EG:EG0003.4 PROTEIN-RELATED"/>
    <property type="match status" value="1"/>
</dbReference>
<evidence type="ECO:0000256" key="1">
    <source>
        <dbReference type="ARBA" id="ARBA00009995"/>
    </source>
</evidence>
<comment type="caution">
    <text evidence="6">The sequence shown here is derived from an EMBL/GenBank/DDBJ whole genome shotgun (WGS) entry which is preliminary data.</text>
</comment>
<accession>A0A821MIB8</accession>
<proteinExistence type="inferred from homology"/>
<dbReference type="Pfam" id="PF00201">
    <property type="entry name" value="UDPGT"/>
    <property type="match status" value="1"/>
</dbReference>
<dbReference type="GO" id="GO:0015020">
    <property type="term" value="F:glucuronosyltransferase activity"/>
    <property type="evidence" value="ECO:0007669"/>
    <property type="project" value="UniProtKB-EC"/>
</dbReference>
<dbReference type="Proteomes" id="UP000663880">
    <property type="component" value="Unassembled WGS sequence"/>
</dbReference>
<feature type="transmembrane region" description="Helical" evidence="5">
    <location>
        <begin position="479"/>
        <end position="502"/>
    </location>
</feature>
<name>A0A821MIB8_9NEOP</name>
<dbReference type="InterPro" id="IPR035595">
    <property type="entry name" value="UDP_glycos_trans_CS"/>
</dbReference>
<keyword evidence="5" id="KW-0812">Transmembrane</keyword>
<dbReference type="InterPro" id="IPR002213">
    <property type="entry name" value="UDP_glucos_trans"/>
</dbReference>
<evidence type="ECO:0000256" key="5">
    <source>
        <dbReference type="RuleBase" id="RU362059"/>
    </source>
</evidence>
<dbReference type="CDD" id="cd03784">
    <property type="entry name" value="GT1_Gtf-like"/>
    <property type="match status" value="1"/>
</dbReference>
<keyword evidence="2 4" id="KW-0328">Glycosyltransferase</keyword>
<sequence>MLRACTIICVLILNLRVIQCSKILGYFPTPSISHQVVFRPLMHELAKRGHEVIIVTTDPAFPKGDTPANLTEIDVHDISYKNWEDVLDTHNGKKENIFQQIVNLFERFTSTFDLQLQMPEVKKMLRKEKNNIDLIVVESSVRTTLGLGHLLKAPIIQFSSFGTSPSHFGFFGAPSQPLLYPTPLNVRIYNLTMFEKIFEFLKHLTLDHLQSVMYDSDYAMARRNFGEDLPPFEELMDKYVQMLFLNEHPIWAHNHPVPSNVIFMGGIHQTQHDDLPQDLKTYLDASKHGVIYISFGTNVKPSNLPSEKVELMLKVFSTLPYNVLWKWDTELPQKPKNVKTSKWFPQAQLLKHPNIKLFITQGGLQSTDETINAAVPVIGIPMLGDQWYNTERYKQHQIGIQLDIHALSEEQFRTAIRSVIEDKSYKTNILKLRTLMREFPVKPLDLAVWWTEHILKHGGSHLRSPAFGVSHWKYYEVTLVLTVVSVLLLSLFIVVVVLRFLLRRLLPHLLLPIRIKVKKM</sequence>
<protein>
    <recommendedName>
        <fullName evidence="5">UDP-glucuronosyltransferase</fullName>
        <ecNumber evidence="5">2.4.1.17</ecNumber>
    </recommendedName>
</protein>
<evidence type="ECO:0000313" key="7">
    <source>
        <dbReference type="Proteomes" id="UP000663880"/>
    </source>
</evidence>
<dbReference type="InterPro" id="IPR050271">
    <property type="entry name" value="UDP-glycosyltransferase"/>
</dbReference>
<keyword evidence="5" id="KW-1133">Transmembrane helix</keyword>
<organism evidence="6 7">
    <name type="scientific">Pieris macdunnoughi</name>
    <dbReference type="NCBI Taxonomy" id="345717"/>
    <lineage>
        <taxon>Eukaryota</taxon>
        <taxon>Metazoa</taxon>
        <taxon>Ecdysozoa</taxon>
        <taxon>Arthropoda</taxon>
        <taxon>Hexapoda</taxon>
        <taxon>Insecta</taxon>
        <taxon>Pterygota</taxon>
        <taxon>Neoptera</taxon>
        <taxon>Endopterygota</taxon>
        <taxon>Lepidoptera</taxon>
        <taxon>Glossata</taxon>
        <taxon>Ditrysia</taxon>
        <taxon>Papilionoidea</taxon>
        <taxon>Pieridae</taxon>
        <taxon>Pierinae</taxon>
        <taxon>Pieris</taxon>
    </lineage>
</organism>
<feature type="chain" id="PRO_5033104257" description="UDP-glucuronosyltransferase" evidence="5">
    <location>
        <begin position="21"/>
        <end position="520"/>
    </location>
</feature>
<dbReference type="PROSITE" id="PS00375">
    <property type="entry name" value="UDPGT"/>
    <property type="match status" value="1"/>
</dbReference>
<dbReference type="SUPFAM" id="SSF53756">
    <property type="entry name" value="UDP-Glycosyltransferase/glycogen phosphorylase"/>
    <property type="match status" value="1"/>
</dbReference>
<evidence type="ECO:0000256" key="4">
    <source>
        <dbReference type="RuleBase" id="RU003718"/>
    </source>
</evidence>
<gene>
    <name evidence="6" type="ORF">PMACD_LOCUS1680</name>
</gene>